<dbReference type="PANTHER" id="PTHR10803:SF3">
    <property type="entry name" value="ATPASE GET3"/>
    <property type="match status" value="1"/>
</dbReference>
<dbReference type="GO" id="GO:0016887">
    <property type="term" value="F:ATP hydrolysis activity"/>
    <property type="evidence" value="ECO:0007669"/>
    <property type="project" value="InterPro"/>
</dbReference>
<sequence>MSLRKLLAAAMRAGAVNMSTGDISITAYNPSHIELTKYFFFTGKGGVGKTSAACATAVNLADHGKKVMLISTDPASNLQDVFGVDLDNKGTLIPEVPLLTVVNLDPVEAAREYKEKVVGPYKGVLPEAVLANMEEQLSGSCTVEIAAFNEFSHYLTDENIKDKYDHVIFDTAPTGHTLRMLQLPSAWSNFISENTHGASCLGQLSGLEENKQMYKNAVETLANPTMTTVILVSRPEKTPLLEVKRASEELGDIGVKNQTMILNGVLELDTLEDQTVQSLYHKQQQALKAMPEYLHDITTYYIPLRAYNVYGVKNIRKMLMDKYQDETQSTTKIDTVYSLSTLIEDMYSTHKKVIFTMGKGGVGKTTLAAAIALGLVEKGVNVHLTTTDPAHHLDFLLSSNTNLKISHIDETKELEKYKEEVLAKARESMGDANLAYIEEDLRSPCTQEIAVFRAFAGIVEQATDDQVVVIDTAPTGHTLLLLDATQSYHKEIQKSQGDIPESVKNLLPRLRNAAETEVVIVTLPEATPVHEAMRLTDDLKRAGINSKWWVVNSSLYLTNTKSPLLKAKSQSEVEWVNKVVKISQGNTVLIKWHSKELQGNALFDLTK</sequence>
<dbReference type="EMBL" id="FOTS01000105">
    <property type="protein sequence ID" value="SFM39967.1"/>
    <property type="molecule type" value="Genomic_DNA"/>
</dbReference>
<gene>
    <name evidence="3" type="ORF">SAMN04490355_11052</name>
</gene>
<dbReference type="InterPro" id="IPR027417">
    <property type="entry name" value="P-loop_NTPase"/>
</dbReference>
<dbReference type="Proteomes" id="UP000199520">
    <property type="component" value="Unassembled WGS sequence"/>
</dbReference>
<organism evidence="3 4">
    <name type="scientific">Pelosinus propionicus DSM 13327</name>
    <dbReference type="NCBI Taxonomy" id="1123291"/>
    <lineage>
        <taxon>Bacteria</taxon>
        <taxon>Bacillati</taxon>
        <taxon>Bacillota</taxon>
        <taxon>Negativicutes</taxon>
        <taxon>Selenomonadales</taxon>
        <taxon>Sporomusaceae</taxon>
        <taxon>Pelosinus</taxon>
    </lineage>
</organism>
<evidence type="ECO:0000256" key="1">
    <source>
        <dbReference type="ARBA" id="ARBA00011040"/>
    </source>
</evidence>
<keyword evidence="3" id="KW-0067">ATP-binding</keyword>
<dbReference type="GO" id="GO:0005524">
    <property type="term" value="F:ATP binding"/>
    <property type="evidence" value="ECO:0007669"/>
    <property type="project" value="UniProtKB-KW"/>
</dbReference>
<evidence type="ECO:0000313" key="4">
    <source>
        <dbReference type="Proteomes" id="UP000199520"/>
    </source>
</evidence>
<comment type="similarity">
    <text evidence="1">Belongs to the arsA ATPase family.</text>
</comment>
<keyword evidence="4" id="KW-1185">Reference proteome</keyword>
<feature type="domain" description="ArsA/GET3 Anion-transporting ATPase-like" evidence="2">
    <location>
        <begin position="352"/>
        <end position="494"/>
    </location>
</feature>
<dbReference type="PIRSF" id="PIRSF001327">
    <property type="entry name" value="Arsenical_pump-driving_ATPase"/>
    <property type="match status" value="1"/>
</dbReference>
<dbReference type="GO" id="GO:0015446">
    <property type="term" value="F:ATPase-coupled arsenite transmembrane transporter activity"/>
    <property type="evidence" value="ECO:0007669"/>
    <property type="project" value="InterPro"/>
</dbReference>
<dbReference type="NCBIfam" id="TIGR00345">
    <property type="entry name" value="GET3_arsA_TRC40"/>
    <property type="match status" value="1"/>
</dbReference>
<feature type="domain" description="ArsA/GET3 Anion-transporting ATPase-like" evidence="2">
    <location>
        <begin position="36"/>
        <end position="318"/>
    </location>
</feature>
<dbReference type="SUPFAM" id="SSF52540">
    <property type="entry name" value="P-loop containing nucleoside triphosphate hydrolases"/>
    <property type="match status" value="2"/>
</dbReference>
<dbReference type="InterPro" id="IPR027541">
    <property type="entry name" value="Ars_ATPase"/>
</dbReference>
<dbReference type="CDD" id="cd02035">
    <property type="entry name" value="ArsA"/>
    <property type="match status" value="2"/>
</dbReference>
<evidence type="ECO:0000313" key="3">
    <source>
        <dbReference type="EMBL" id="SFM39967.1"/>
    </source>
</evidence>
<dbReference type="InterPro" id="IPR025723">
    <property type="entry name" value="ArsA/GET3_ATPase-like"/>
</dbReference>
<dbReference type="NCBIfam" id="TIGR04291">
    <property type="entry name" value="arsen_driv_ArsA"/>
    <property type="match status" value="1"/>
</dbReference>
<keyword evidence="3" id="KW-0547">Nucleotide-binding</keyword>
<dbReference type="InterPro" id="IPR016300">
    <property type="entry name" value="ATPase_ArsA/GET3"/>
</dbReference>
<dbReference type="AlphaFoldDB" id="A0A1I4QIV4"/>
<dbReference type="PANTHER" id="PTHR10803">
    <property type="entry name" value="ARSENICAL PUMP-DRIVING ATPASE ARSENITE-TRANSLOCATING ATPASE"/>
    <property type="match status" value="1"/>
</dbReference>
<accession>A0A1I4QIV4</accession>
<dbReference type="Gene3D" id="3.40.50.300">
    <property type="entry name" value="P-loop containing nucleotide triphosphate hydrolases"/>
    <property type="match status" value="2"/>
</dbReference>
<name>A0A1I4QIV4_9FIRM</name>
<proteinExistence type="inferred from homology"/>
<evidence type="ECO:0000259" key="2">
    <source>
        <dbReference type="Pfam" id="PF02374"/>
    </source>
</evidence>
<protein>
    <submittedName>
        <fullName evidence="3">Arsenite efflux ATP-binding protein ArsA</fullName>
    </submittedName>
</protein>
<reference evidence="4" key="1">
    <citation type="submission" date="2016-10" db="EMBL/GenBank/DDBJ databases">
        <authorList>
            <person name="Varghese N."/>
            <person name="Submissions S."/>
        </authorList>
    </citation>
    <scope>NUCLEOTIDE SEQUENCE [LARGE SCALE GENOMIC DNA]</scope>
    <source>
        <strain evidence="4">DSM 13327</strain>
    </source>
</reference>
<feature type="domain" description="ArsA/GET3 Anion-transporting ATPase-like" evidence="2">
    <location>
        <begin position="501"/>
        <end position="599"/>
    </location>
</feature>
<dbReference type="Pfam" id="PF02374">
    <property type="entry name" value="ArsA_ATPase"/>
    <property type="match status" value="3"/>
</dbReference>
<dbReference type="STRING" id="1123291.SAMN04490355_11052"/>